<name>A0AAN4KQZ6_BACTU</name>
<evidence type="ECO:0000313" key="1">
    <source>
        <dbReference type="EMBL" id="ERI01447.1"/>
    </source>
</evidence>
<protein>
    <submittedName>
        <fullName evidence="1">Uncharacterized protein</fullName>
    </submittedName>
</protein>
<proteinExistence type="predicted"/>
<dbReference type="EMBL" id="ARXZ02000004">
    <property type="protein sequence ID" value="ERI01447.1"/>
    <property type="molecule type" value="Genomic_DNA"/>
</dbReference>
<dbReference type="RefSeq" id="WP_000256989.1">
    <property type="nucleotide sequence ID" value="NZ_ARXZ02000004.1"/>
</dbReference>
<gene>
    <name evidence="1" type="ORF">BTCBT_003035</name>
</gene>
<evidence type="ECO:0000313" key="2">
    <source>
        <dbReference type="Proteomes" id="UP000013487"/>
    </source>
</evidence>
<comment type="caution">
    <text evidence="1">The sequence shown here is derived from an EMBL/GenBank/DDBJ whole genome shotgun (WGS) entry which is preliminary data.</text>
</comment>
<sequence>MVTLFHCSNRVFDEFKISKELAVHKEHILVEGYGIYMTKNYSVASSYGNVVYSVGIKEEDIIDCTSERELYDFLGKVGNEIGIDFSDYINIEDLIMYVLEGETSITKIYKEINLQLDSNESFYFDFEDKITYESDCIQRQIEDVVIKNLNSVIKYNDKSLGEVYICHKNPEVLEIVNVQEKKFVA</sequence>
<dbReference type="AlphaFoldDB" id="A0AAN4KQZ6"/>
<reference evidence="1 2" key="1">
    <citation type="journal article" date="2013" name="Genome Announc.">
        <title>Draft Genome Sequence of Bacillus thuringiensis var. thuringiensis Strain T01-328, a Brazilian Isolate That Produces a Soluble Pesticide Protein, Cry1Ia.</title>
        <authorList>
            <person name="Varani A.M."/>
            <person name="Lemos M.V."/>
            <person name="Fernandes C.C."/>
            <person name="Lemos E.G."/>
            <person name="Alves E.C."/>
            <person name="Desiderio J.A."/>
        </authorList>
    </citation>
    <scope>NUCLEOTIDE SEQUENCE [LARGE SCALE GENOMIC DNA]</scope>
    <source>
        <strain evidence="1 2">T01-328</strain>
    </source>
</reference>
<accession>A0AAN4KQZ6</accession>
<organism evidence="1 2">
    <name type="scientific">Bacillus thuringiensis T01-328</name>
    <dbReference type="NCBI Taxonomy" id="1324966"/>
    <lineage>
        <taxon>Bacteria</taxon>
        <taxon>Bacillati</taxon>
        <taxon>Bacillota</taxon>
        <taxon>Bacilli</taxon>
        <taxon>Bacillales</taxon>
        <taxon>Bacillaceae</taxon>
        <taxon>Bacillus</taxon>
        <taxon>Bacillus cereus group</taxon>
    </lineage>
</organism>
<dbReference type="Proteomes" id="UP000013487">
    <property type="component" value="Unassembled WGS sequence"/>
</dbReference>